<dbReference type="Proteomes" id="UP001519460">
    <property type="component" value="Unassembled WGS sequence"/>
</dbReference>
<protein>
    <submittedName>
        <fullName evidence="2">Uncharacterized protein</fullName>
    </submittedName>
</protein>
<name>A0ABD0JPU2_9CAEN</name>
<comment type="caution">
    <text evidence="2">The sequence shown here is derived from an EMBL/GenBank/DDBJ whole genome shotgun (WGS) entry which is preliminary data.</text>
</comment>
<accession>A0ABD0JPU2</accession>
<evidence type="ECO:0000256" key="1">
    <source>
        <dbReference type="SAM" id="MobiDB-lite"/>
    </source>
</evidence>
<feature type="region of interest" description="Disordered" evidence="1">
    <location>
        <begin position="1"/>
        <end position="23"/>
    </location>
</feature>
<proteinExistence type="predicted"/>
<keyword evidence="3" id="KW-1185">Reference proteome</keyword>
<reference evidence="2 3" key="1">
    <citation type="journal article" date="2023" name="Sci. Data">
        <title>Genome assembly of the Korean intertidal mud-creeper Batillaria attramentaria.</title>
        <authorList>
            <person name="Patra A.K."/>
            <person name="Ho P.T."/>
            <person name="Jun S."/>
            <person name="Lee S.J."/>
            <person name="Kim Y."/>
            <person name="Won Y.J."/>
        </authorList>
    </citation>
    <scope>NUCLEOTIDE SEQUENCE [LARGE SCALE GENOMIC DNA]</scope>
    <source>
        <strain evidence="2">Wonlab-2016</strain>
    </source>
</reference>
<dbReference type="AlphaFoldDB" id="A0ABD0JPU2"/>
<organism evidence="2 3">
    <name type="scientific">Batillaria attramentaria</name>
    <dbReference type="NCBI Taxonomy" id="370345"/>
    <lineage>
        <taxon>Eukaryota</taxon>
        <taxon>Metazoa</taxon>
        <taxon>Spiralia</taxon>
        <taxon>Lophotrochozoa</taxon>
        <taxon>Mollusca</taxon>
        <taxon>Gastropoda</taxon>
        <taxon>Caenogastropoda</taxon>
        <taxon>Sorbeoconcha</taxon>
        <taxon>Cerithioidea</taxon>
        <taxon>Batillariidae</taxon>
        <taxon>Batillaria</taxon>
    </lineage>
</organism>
<sequence length="108" mass="11635">MARSSPGCPAATPRTSPAGPACAADRTSVVCPRTAKCRQSLDRVYEAWVLESDQNTWGGISAWTVNRVRTRVDHALCTDLQIRTSWSDAASDDVCTCTVVLSEVLPIP</sequence>
<evidence type="ECO:0000313" key="3">
    <source>
        <dbReference type="Proteomes" id="UP001519460"/>
    </source>
</evidence>
<dbReference type="EMBL" id="JACVVK020000367">
    <property type="protein sequence ID" value="KAK7476746.1"/>
    <property type="molecule type" value="Genomic_DNA"/>
</dbReference>
<gene>
    <name evidence="2" type="ORF">BaRGS_00032039</name>
</gene>
<evidence type="ECO:0000313" key="2">
    <source>
        <dbReference type="EMBL" id="KAK7476746.1"/>
    </source>
</evidence>